<proteinExistence type="predicted"/>
<feature type="transmembrane region" description="Helical" evidence="1">
    <location>
        <begin position="298"/>
        <end position="316"/>
    </location>
</feature>
<dbReference type="SUPFAM" id="SSF53474">
    <property type="entry name" value="alpha/beta-Hydrolases"/>
    <property type="match status" value="1"/>
</dbReference>
<dbReference type="EMBL" id="SJJR01000027">
    <property type="protein sequence ID" value="TCB90778.1"/>
    <property type="molecule type" value="Genomic_DNA"/>
</dbReference>
<feature type="transmembrane region" description="Helical" evidence="1">
    <location>
        <begin position="366"/>
        <end position="392"/>
    </location>
</feature>
<sequence length="767" mass="82521">MNRDRQLPEGGTLAHEVIELRVHGVSGTSAESLLDHPVVIRVAGDANAGFYRPRPGFGISDRPGGLKVEAYRWGALTAGATVRTLSLLFLLPFMLINLAVWARPATGGTGGLIGPLCRLLAATLTAAFMLSIIGVTVDLVGWQCTPYHPCVRHRGYLGWLADMPLGPRLAVLALVPIGALRLLWWLGERSARAFEAFPASRGQDRSSGGEDRLDLPGFWNDALVVYRLRAIHLAIGLSTLATLLLGAQINIYPTAVAYVFFGLAWVVLAAAVVLLCLPARTSTEGPGRGPVDLRGIRPLQWASAGLTVLALAYTAVPLEPQPPRGQLPGFEGSVASLVATQAALLAALVVVTIHQRQRSQHGRTSWLSGLATPVLAAAAVAAAYGFSAALVFRVADFLDRGEIPNPARPNVPGAPPLEPPVSYRWAALAGLLAVMVVAAVTMWRILTSRRHRRRLADQVVDRDFPDPPPEARSRRTTVREAVARAAIAEQLQPIFLVFLVLSLLGVATVALDLIGVGPSELSRELVNTDGVTTTNLALATDVGIYVIGLIAVGILLLGLISYRSEGTRRTVAVIWDLGTFWPRTVHPFAPPCYAERAVPELAKRVTALTDRGGVILSGHSHGSVLAAATLLQLPPEVLPRVALLTHGSPLHRLYARLCPAFLGDWVLDEVGNRIGWRWINLWRDTDPIGGPVFSAHWPGQQPGAAGPAGTVDRRLRDPQAITVPPDDTVPPPLDRHWPYHTNPTYEAAVRELAGRLDPDLFHPPRER</sequence>
<dbReference type="Proteomes" id="UP000292274">
    <property type="component" value="Unassembled WGS sequence"/>
</dbReference>
<keyword evidence="1" id="KW-0472">Membrane</keyword>
<evidence type="ECO:0000256" key="1">
    <source>
        <dbReference type="SAM" id="Phobius"/>
    </source>
</evidence>
<feature type="transmembrane region" description="Helical" evidence="1">
    <location>
        <begin position="536"/>
        <end position="560"/>
    </location>
</feature>
<dbReference type="RefSeq" id="WP_131308626.1">
    <property type="nucleotide sequence ID" value="NZ_SJJR01000027.1"/>
</dbReference>
<name>A0A4R0G641_9ACTN</name>
<dbReference type="AlphaFoldDB" id="A0A4R0G641"/>
<protein>
    <recommendedName>
        <fullName evidence="4">Integral membrane protein</fullName>
    </recommendedName>
</protein>
<feature type="transmembrane region" description="Helical" evidence="1">
    <location>
        <begin position="336"/>
        <end position="354"/>
    </location>
</feature>
<evidence type="ECO:0008006" key="4">
    <source>
        <dbReference type="Google" id="ProtNLM"/>
    </source>
</evidence>
<accession>A0A4R0G641</accession>
<dbReference type="OrthoDB" id="4320047at2"/>
<feature type="transmembrane region" description="Helical" evidence="1">
    <location>
        <begin position="80"/>
        <end position="100"/>
    </location>
</feature>
<feature type="transmembrane region" description="Helical" evidence="1">
    <location>
        <begin position="112"/>
        <end position="133"/>
    </location>
</feature>
<feature type="transmembrane region" description="Helical" evidence="1">
    <location>
        <begin position="494"/>
        <end position="516"/>
    </location>
</feature>
<evidence type="ECO:0000313" key="2">
    <source>
        <dbReference type="EMBL" id="TCB90778.1"/>
    </source>
</evidence>
<gene>
    <name evidence="2" type="ORF">E0H26_26685</name>
</gene>
<feature type="transmembrane region" description="Helical" evidence="1">
    <location>
        <begin position="165"/>
        <end position="184"/>
    </location>
</feature>
<organism evidence="2 3">
    <name type="scientific">Micromonospora zingiberis</name>
    <dbReference type="NCBI Taxonomy" id="2053011"/>
    <lineage>
        <taxon>Bacteria</taxon>
        <taxon>Bacillati</taxon>
        <taxon>Actinomycetota</taxon>
        <taxon>Actinomycetes</taxon>
        <taxon>Micromonosporales</taxon>
        <taxon>Micromonosporaceae</taxon>
        <taxon>Micromonospora</taxon>
    </lineage>
</organism>
<keyword evidence="1" id="KW-1133">Transmembrane helix</keyword>
<keyword evidence="1" id="KW-0812">Transmembrane</keyword>
<feature type="transmembrane region" description="Helical" evidence="1">
    <location>
        <begin position="425"/>
        <end position="446"/>
    </location>
</feature>
<feature type="transmembrane region" description="Helical" evidence="1">
    <location>
        <begin position="230"/>
        <end position="249"/>
    </location>
</feature>
<comment type="caution">
    <text evidence="2">The sequence shown here is derived from an EMBL/GenBank/DDBJ whole genome shotgun (WGS) entry which is preliminary data.</text>
</comment>
<keyword evidence="3" id="KW-1185">Reference proteome</keyword>
<reference evidence="2 3" key="1">
    <citation type="submission" date="2019-02" db="EMBL/GenBank/DDBJ databases">
        <title>Jishengella sp. nov., isolated from a root of Zingiber montanum.</title>
        <authorList>
            <person name="Kuncharoen N."/>
            <person name="Kudo T."/>
            <person name="Masahiro Y."/>
            <person name="Ohkuma M."/>
            <person name="Tanasupawat S."/>
        </authorList>
    </citation>
    <scope>NUCLEOTIDE SEQUENCE [LARGE SCALE GENOMIC DNA]</scope>
    <source>
        <strain evidence="2 3">PLAI 1-1</strain>
    </source>
</reference>
<evidence type="ECO:0000313" key="3">
    <source>
        <dbReference type="Proteomes" id="UP000292274"/>
    </source>
</evidence>
<feature type="transmembrane region" description="Helical" evidence="1">
    <location>
        <begin position="255"/>
        <end position="277"/>
    </location>
</feature>
<dbReference type="InterPro" id="IPR029058">
    <property type="entry name" value="AB_hydrolase_fold"/>
</dbReference>